<protein>
    <submittedName>
        <fullName evidence="4">Uncharacterized protein</fullName>
    </submittedName>
</protein>
<keyword evidence="5" id="KW-1185">Reference proteome</keyword>
<sequence length="270" mass="31324">MEIYILIILMLILAIFIVVLLSLNVASSIIKLDQSLGDTNEESLKIVKIFSKLPKKLENIEEKGSEFLQTIHMFETPMKQTKDYLQKAEVFRSQIRKLRDEKKALQREHESELRKRDHEHKKKIDAIHVEFQKQYAKLEEMYKESQQVSGGSHIQKYLEEERKKADHYAVIEIEKEQAKKAAEQQASMGITSFGGHTFGAQSIADGFEGVQEEEEDDKSPFSSHMAKHGFGLNEHDHLHETSTPSQIRELREGIIRTREGIDRELEEYND</sequence>
<dbReference type="EMBL" id="BQXS01011155">
    <property type="protein sequence ID" value="GKT36164.1"/>
    <property type="molecule type" value="Genomic_DNA"/>
</dbReference>
<accession>A0ABQ5KXK7</accession>
<feature type="region of interest" description="Disordered" evidence="2">
    <location>
        <begin position="209"/>
        <end position="252"/>
    </location>
</feature>
<keyword evidence="1" id="KW-0175">Coiled coil</keyword>
<organism evidence="4 5">
    <name type="scientific">Aduncisulcus paluster</name>
    <dbReference type="NCBI Taxonomy" id="2918883"/>
    <lineage>
        <taxon>Eukaryota</taxon>
        <taxon>Metamonada</taxon>
        <taxon>Carpediemonas-like organisms</taxon>
        <taxon>Aduncisulcus</taxon>
    </lineage>
</organism>
<keyword evidence="3" id="KW-0472">Membrane</keyword>
<evidence type="ECO:0000313" key="5">
    <source>
        <dbReference type="Proteomes" id="UP001057375"/>
    </source>
</evidence>
<reference evidence="4" key="1">
    <citation type="submission" date="2022-03" db="EMBL/GenBank/DDBJ databases">
        <title>Draft genome sequence of Aduncisulcus paluster, a free-living microaerophilic Fornicata.</title>
        <authorList>
            <person name="Yuyama I."/>
            <person name="Kume K."/>
            <person name="Tamura T."/>
            <person name="Inagaki Y."/>
            <person name="Hashimoto T."/>
        </authorList>
    </citation>
    <scope>NUCLEOTIDE SEQUENCE</scope>
    <source>
        <strain evidence="4">NY0171</strain>
    </source>
</reference>
<feature type="transmembrane region" description="Helical" evidence="3">
    <location>
        <begin position="6"/>
        <end position="26"/>
    </location>
</feature>
<gene>
    <name evidence="4" type="ORF">ADUPG1_009182</name>
</gene>
<evidence type="ECO:0000256" key="1">
    <source>
        <dbReference type="SAM" id="Coils"/>
    </source>
</evidence>
<dbReference type="Proteomes" id="UP001057375">
    <property type="component" value="Unassembled WGS sequence"/>
</dbReference>
<proteinExistence type="predicted"/>
<evidence type="ECO:0000313" key="4">
    <source>
        <dbReference type="EMBL" id="GKT36164.1"/>
    </source>
</evidence>
<evidence type="ECO:0000256" key="2">
    <source>
        <dbReference type="SAM" id="MobiDB-lite"/>
    </source>
</evidence>
<keyword evidence="3" id="KW-0812">Transmembrane</keyword>
<feature type="coiled-coil region" evidence="1">
    <location>
        <begin position="88"/>
        <end position="148"/>
    </location>
</feature>
<name>A0ABQ5KXK7_9EUKA</name>
<keyword evidence="3" id="KW-1133">Transmembrane helix</keyword>
<evidence type="ECO:0000256" key="3">
    <source>
        <dbReference type="SAM" id="Phobius"/>
    </source>
</evidence>
<comment type="caution">
    <text evidence="4">The sequence shown here is derived from an EMBL/GenBank/DDBJ whole genome shotgun (WGS) entry which is preliminary data.</text>
</comment>